<accession>A0A0B6S587</accession>
<dbReference type="Pfam" id="PF13483">
    <property type="entry name" value="Lactamase_B_3"/>
    <property type="match status" value="1"/>
</dbReference>
<dbReference type="SUPFAM" id="SSF56281">
    <property type="entry name" value="Metallo-hydrolase/oxidoreductase"/>
    <property type="match status" value="1"/>
</dbReference>
<dbReference type="HOGENOM" id="CLU_043531_0_0_4"/>
<proteinExistence type="predicted"/>
<dbReference type="InterPro" id="IPR050114">
    <property type="entry name" value="UPF0173_UPF0282_UlaG_hydrolase"/>
</dbReference>
<dbReference type="EMBL" id="CP002581">
    <property type="protein sequence ID" value="AJK48475.1"/>
    <property type="molecule type" value="Genomic_DNA"/>
</dbReference>
<organism evidence="1 2">
    <name type="scientific">Burkholderia plantarii</name>
    <dbReference type="NCBI Taxonomy" id="41899"/>
    <lineage>
        <taxon>Bacteria</taxon>
        <taxon>Pseudomonadati</taxon>
        <taxon>Pseudomonadota</taxon>
        <taxon>Betaproteobacteria</taxon>
        <taxon>Burkholderiales</taxon>
        <taxon>Burkholderiaceae</taxon>
        <taxon>Burkholderia</taxon>
    </lineage>
</organism>
<evidence type="ECO:0008006" key="3">
    <source>
        <dbReference type="Google" id="ProtNLM"/>
    </source>
</evidence>
<dbReference type="RefSeq" id="WP_042627112.1">
    <property type="nucleotide sequence ID" value="NZ_CP002581.1"/>
</dbReference>
<dbReference type="InterPro" id="IPR036866">
    <property type="entry name" value="RibonucZ/Hydroxyglut_hydro"/>
</dbReference>
<dbReference type="Gene3D" id="3.60.15.10">
    <property type="entry name" value="Ribonuclease Z/Hydroxyacylglutathione hydrolase-like"/>
    <property type="match status" value="1"/>
</dbReference>
<sequence>MQIHFLGHASLLIETSAGNILMDPVFGASHQEGLLDVFPKRALRELDALRFALLVISHRHLDHFDVETLAGLSRECRVIIPDDDLIAHALHELGYRQVERVHDFDEIAFGEVRLTITRSENRVPEFGLIVRDGPCLLWNAVDTIVSEATSSRIAAQLGQVDLLIAPWQPLLENNFPLNRSLAFPHERVGAMLEQIARIAPRHVVPGSCMFAYLPPAAFMNQLVFPLTLKRFVRALEQRCPALAASCHAAQPSDLLRLDARAGAAPVVTHAPGASRFAVRLADGGPEPRFDPVRFGVPFEHPASGPGAGPDAPAEALQWRVAEAECTDALPRHILGMDPALRAAHREWDVIYQLNVVSPTRTQSWHYHLADAAPRAQGGPSDYANLESTITLAALHGLVEGTLGWDHALLSGSFRSFASIYRADPQGLTWPAPRAVAEPLRRRYTYDAQLERIVGRQLARLGHAGSR</sequence>
<gene>
    <name evidence="1" type="ORF">BGL_2c03840</name>
</gene>
<dbReference type="Proteomes" id="UP000031838">
    <property type="component" value="Chromosome 2"/>
</dbReference>
<protein>
    <recommendedName>
        <fullName evidence="3">MBL fold metallo-hydrolase</fullName>
    </recommendedName>
</protein>
<dbReference type="KEGG" id="bgp:BGL_2c03840"/>
<evidence type="ECO:0000313" key="2">
    <source>
        <dbReference type="Proteomes" id="UP000031838"/>
    </source>
</evidence>
<dbReference type="PANTHER" id="PTHR43546">
    <property type="entry name" value="UPF0173 METAL-DEPENDENT HYDROLASE MJ1163-RELATED"/>
    <property type="match status" value="1"/>
</dbReference>
<evidence type="ECO:0000313" key="1">
    <source>
        <dbReference type="EMBL" id="AJK48475.1"/>
    </source>
</evidence>
<keyword evidence="2" id="KW-1185">Reference proteome</keyword>
<name>A0A0B6S587_BURPL</name>
<reference evidence="2" key="1">
    <citation type="submission" date="2011-03" db="EMBL/GenBank/DDBJ databases">
        <authorList>
            <person name="Voget S."/>
            <person name="Streit W.R."/>
            <person name="Jaeger K.E."/>
            <person name="Daniel R."/>
        </authorList>
    </citation>
    <scope>NUCLEOTIDE SEQUENCE [LARGE SCALE GENOMIC DNA]</scope>
    <source>
        <strain evidence="2">PG1</strain>
    </source>
</reference>
<dbReference type="AlphaFoldDB" id="A0A0B6S587"/>
<reference evidence="1 2" key="2">
    <citation type="journal article" date="2016" name="Appl. Microbiol. Biotechnol.">
        <title>Mutations improving production and secretion of extracellular lipase by Burkholderia glumae PG1.</title>
        <authorList>
            <person name="Knapp A."/>
            <person name="Voget S."/>
            <person name="Gao R."/>
            <person name="Zaburannyi N."/>
            <person name="Krysciak D."/>
            <person name="Breuer M."/>
            <person name="Hauer B."/>
            <person name="Streit W.R."/>
            <person name="Muller R."/>
            <person name="Daniel R."/>
            <person name="Jaeger K.E."/>
        </authorList>
    </citation>
    <scope>NUCLEOTIDE SEQUENCE [LARGE SCALE GENOMIC DNA]</scope>
    <source>
        <strain evidence="1 2">PG1</strain>
    </source>
</reference>